<comment type="caution">
    <text evidence="1">The sequence shown here is derived from an EMBL/GenBank/DDBJ whole genome shotgun (WGS) entry which is preliminary data.</text>
</comment>
<name>A0ABQ2HJ91_9BACT</name>
<accession>A0ABQ2HJ91</accession>
<dbReference type="EMBL" id="BMLI01000001">
    <property type="protein sequence ID" value="GGM81790.1"/>
    <property type="molecule type" value="Genomic_DNA"/>
</dbReference>
<dbReference type="Proteomes" id="UP000632339">
    <property type="component" value="Unassembled WGS sequence"/>
</dbReference>
<reference evidence="2" key="1">
    <citation type="journal article" date="2019" name="Int. J. Syst. Evol. Microbiol.">
        <title>The Global Catalogue of Microorganisms (GCM) 10K type strain sequencing project: providing services to taxonomists for standard genome sequencing and annotation.</title>
        <authorList>
            <consortium name="The Broad Institute Genomics Platform"/>
            <consortium name="The Broad Institute Genome Sequencing Center for Infectious Disease"/>
            <person name="Wu L."/>
            <person name="Ma J."/>
        </authorList>
    </citation>
    <scope>NUCLEOTIDE SEQUENCE [LARGE SCALE GENOMIC DNA]</scope>
    <source>
        <strain evidence="2">CGMCC 1.6375</strain>
    </source>
</reference>
<organism evidence="1 2">
    <name type="scientific">Dyadobacter beijingensis</name>
    <dbReference type="NCBI Taxonomy" id="365489"/>
    <lineage>
        <taxon>Bacteria</taxon>
        <taxon>Pseudomonadati</taxon>
        <taxon>Bacteroidota</taxon>
        <taxon>Cytophagia</taxon>
        <taxon>Cytophagales</taxon>
        <taxon>Spirosomataceae</taxon>
        <taxon>Dyadobacter</taxon>
    </lineage>
</organism>
<evidence type="ECO:0008006" key="3">
    <source>
        <dbReference type="Google" id="ProtNLM"/>
    </source>
</evidence>
<dbReference type="RefSeq" id="WP_019942563.1">
    <property type="nucleotide sequence ID" value="NZ_BMLI01000001.1"/>
</dbReference>
<evidence type="ECO:0000313" key="2">
    <source>
        <dbReference type="Proteomes" id="UP000632339"/>
    </source>
</evidence>
<dbReference type="InterPro" id="IPR010767">
    <property type="entry name" value="Phage_CGC-2007_Cje0229"/>
</dbReference>
<gene>
    <name evidence="1" type="ORF">GCM10010967_11930</name>
</gene>
<proteinExistence type="predicted"/>
<sequence length="125" mass="14606">MTQYPDIRLRKSPDRFNWWEVVEDCAVESKLPGMVIPAGYRTDFATIPRLLWPLMPPHGRMANAAIAHDYAYDSRLGEAEFGEKAARLRADVEFALRCLEDGVPDWQMSIAYIFVRLFGRKWWRN</sequence>
<evidence type="ECO:0000313" key="1">
    <source>
        <dbReference type="EMBL" id="GGM81790.1"/>
    </source>
</evidence>
<keyword evidence="2" id="KW-1185">Reference proteome</keyword>
<dbReference type="Pfam" id="PF07087">
    <property type="entry name" value="DUF1353"/>
    <property type="match status" value="1"/>
</dbReference>
<protein>
    <recommendedName>
        <fullName evidence="3">DUF1353 domain-containing protein</fullName>
    </recommendedName>
</protein>